<dbReference type="Proteomes" id="UP000549009">
    <property type="component" value="Unassembled WGS sequence"/>
</dbReference>
<dbReference type="KEGG" id="sspb:CP982_36200"/>
<feature type="domain" description="PPM-type phosphatase" evidence="2">
    <location>
        <begin position="195"/>
        <end position="408"/>
    </location>
</feature>
<evidence type="ECO:0000313" key="6">
    <source>
        <dbReference type="Proteomes" id="UP000549009"/>
    </source>
</evidence>
<dbReference type="PANTHER" id="PTHR43156:SF2">
    <property type="entry name" value="STAGE II SPORULATION PROTEIN E"/>
    <property type="match status" value="1"/>
</dbReference>
<dbReference type="EMBL" id="JACHJD010000007">
    <property type="protein sequence ID" value="MBB5105469.1"/>
    <property type="molecule type" value="Genomic_DNA"/>
</dbReference>
<reference evidence="3 6" key="2">
    <citation type="submission" date="2020-08" db="EMBL/GenBank/DDBJ databases">
        <title>Genomic Encyclopedia of Type Strains, Phase III (KMG-III): the genomes of soil and plant-associated and newly described type strains.</title>
        <authorList>
            <person name="Whitman W."/>
        </authorList>
    </citation>
    <scope>NUCLEOTIDE SEQUENCE [LARGE SCALE GENOMIC DNA]</scope>
    <source>
        <strain evidence="3 6">CECT 3146</strain>
    </source>
</reference>
<sequence length="410" mass="43675">MTATDLRSLPALRHAVRSLADTHRLGVEVRARLALAAGRVAAPVVDAGFPVTLTATREDDGGAPLLAVTLDHRACGIGVPPADELPLAAHSTTPSTVTWHIALDTAGGTTPAPTDADAPPDGESEVLLKELGAALAQVDALKAEHRLLKHELAETNSGVLALYVQLDERDQQVRRAHGRVLRELEDALRPPVLDVPGLELGVHYAPADSEAPTGGDLYDWFVLPDGTVHITVVDALGHGVRSTRTALNVTHAVRTLALEGHPLQSIVARTNEVLAPFDPALMATVLLARLRPETGELHLAGGSHPPALLMRRGGGTEYLETPGRGIGFPLPGSEEVRRTRMRPGDLLLLYTDGLTESRRDPEEGEARLARAVRDHAHRPTAHLPRALAKEMHAVILHADDTLALAVRLSA</sequence>
<organism evidence="4 5">
    <name type="scientific">Streptomyces spectabilis</name>
    <dbReference type="NCBI Taxonomy" id="68270"/>
    <lineage>
        <taxon>Bacteria</taxon>
        <taxon>Bacillati</taxon>
        <taxon>Actinomycetota</taxon>
        <taxon>Actinomycetes</taxon>
        <taxon>Kitasatosporales</taxon>
        <taxon>Streptomycetaceae</taxon>
        <taxon>Streptomyces</taxon>
    </lineage>
</organism>
<dbReference type="InterPro" id="IPR001932">
    <property type="entry name" value="PPM-type_phosphatase-like_dom"/>
</dbReference>
<evidence type="ECO:0000313" key="4">
    <source>
        <dbReference type="EMBL" id="QEV63475.1"/>
    </source>
</evidence>
<gene>
    <name evidence="4" type="ORF">CP982_36200</name>
    <name evidence="3" type="ORF">FHS40_004564</name>
</gene>
<dbReference type="RefSeq" id="WP_150514327.1">
    <property type="nucleotide sequence ID" value="NZ_BMSQ01000006.1"/>
</dbReference>
<dbReference type="GO" id="GO:0016791">
    <property type="term" value="F:phosphatase activity"/>
    <property type="evidence" value="ECO:0007669"/>
    <property type="project" value="TreeGrafter"/>
</dbReference>
<dbReference type="OrthoDB" id="108143at2"/>
<dbReference type="EMBL" id="CP023690">
    <property type="protein sequence ID" value="QEV63475.1"/>
    <property type="molecule type" value="Genomic_DNA"/>
</dbReference>
<dbReference type="SUPFAM" id="SSF81606">
    <property type="entry name" value="PP2C-like"/>
    <property type="match status" value="1"/>
</dbReference>
<proteinExistence type="predicted"/>
<accession>A0A5P2XK68</accession>
<evidence type="ECO:0000313" key="3">
    <source>
        <dbReference type="EMBL" id="MBB5105469.1"/>
    </source>
</evidence>
<evidence type="ECO:0000259" key="2">
    <source>
        <dbReference type="SMART" id="SM00331"/>
    </source>
</evidence>
<keyword evidence="6" id="KW-1185">Reference proteome</keyword>
<dbReference type="Pfam" id="PF07228">
    <property type="entry name" value="SpoIIE"/>
    <property type="match status" value="1"/>
</dbReference>
<protein>
    <submittedName>
        <fullName evidence="3">Serine phosphatase RsbU (Regulator of sigma subunit)</fullName>
    </submittedName>
    <submittedName>
        <fullName evidence="4">Serine/threonine-protein phosphatase</fullName>
    </submittedName>
</protein>
<evidence type="ECO:0000256" key="1">
    <source>
        <dbReference type="ARBA" id="ARBA00022801"/>
    </source>
</evidence>
<name>A0A5P2XK68_STRST</name>
<reference evidence="4 5" key="1">
    <citation type="submission" date="2017-09" db="EMBL/GenBank/DDBJ databases">
        <authorList>
            <person name="Lee N."/>
            <person name="Cho B.-K."/>
        </authorList>
    </citation>
    <scope>NUCLEOTIDE SEQUENCE [LARGE SCALE GENOMIC DNA]</scope>
    <source>
        <strain evidence="4 5">ATCC 27465</strain>
    </source>
</reference>
<dbReference type="Proteomes" id="UP000326505">
    <property type="component" value="Chromosome"/>
</dbReference>
<evidence type="ECO:0000313" key="5">
    <source>
        <dbReference type="Proteomes" id="UP000326505"/>
    </source>
</evidence>
<dbReference type="AlphaFoldDB" id="A0A5P2XK68"/>
<dbReference type="SMART" id="SM00331">
    <property type="entry name" value="PP2C_SIG"/>
    <property type="match status" value="1"/>
</dbReference>
<dbReference type="Gene3D" id="3.60.40.10">
    <property type="entry name" value="PPM-type phosphatase domain"/>
    <property type="match status" value="1"/>
</dbReference>
<dbReference type="InterPro" id="IPR052016">
    <property type="entry name" value="Bact_Sigma-Reg"/>
</dbReference>
<dbReference type="PANTHER" id="PTHR43156">
    <property type="entry name" value="STAGE II SPORULATION PROTEIN E-RELATED"/>
    <property type="match status" value="1"/>
</dbReference>
<dbReference type="InterPro" id="IPR036457">
    <property type="entry name" value="PPM-type-like_dom_sf"/>
</dbReference>
<keyword evidence="1" id="KW-0378">Hydrolase</keyword>